<feature type="compositionally biased region" description="Polar residues" evidence="1">
    <location>
        <begin position="51"/>
        <end position="60"/>
    </location>
</feature>
<evidence type="ECO:0000313" key="2">
    <source>
        <dbReference type="EMBL" id="MEA5456798.1"/>
    </source>
</evidence>
<comment type="caution">
    <text evidence="2">The sequence shown here is derived from an EMBL/GenBank/DDBJ whole genome shotgun (WGS) entry which is preliminary data.</text>
</comment>
<protein>
    <submittedName>
        <fullName evidence="2">Uncharacterized protein</fullName>
    </submittedName>
</protein>
<accession>A0ABU5TAU2</accession>
<name>A0ABU5TAU2_9MICC</name>
<keyword evidence="3" id="KW-1185">Reference proteome</keyword>
<evidence type="ECO:0000256" key="1">
    <source>
        <dbReference type="SAM" id="MobiDB-lite"/>
    </source>
</evidence>
<evidence type="ECO:0000313" key="3">
    <source>
        <dbReference type="Proteomes" id="UP001304769"/>
    </source>
</evidence>
<reference evidence="2 3" key="1">
    <citation type="submission" date="2023-12" db="EMBL/GenBank/DDBJ databases">
        <title>Sinomonas terricola sp. nov, isolated from litchi orchard soil in Guangdong, PR China.</title>
        <authorList>
            <person name="Jiaxin W."/>
            <person name="Yang Z."/>
            <person name="Honghui Z."/>
        </authorList>
    </citation>
    <scope>NUCLEOTIDE SEQUENCE [LARGE SCALE GENOMIC DNA]</scope>
    <source>
        <strain evidence="2 3">JGH33</strain>
    </source>
</reference>
<dbReference type="Proteomes" id="UP001304769">
    <property type="component" value="Unassembled WGS sequence"/>
</dbReference>
<feature type="region of interest" description="Disordered" evidence="1">
    <location>
        <begin position="33"/>
        <end position="68"/>
    </location>
</feature>
<sequence>MDDLSLRLRDELRRTQSGHNPWFGIRLMRHYEDREFAEDGQPPKEGPAGSGTRSPSNPSGTGDAGGKR</sequence>
<proteinExistence type="predicted"/>
<dbReference type="EMBL" id="JAYGGQ010000017">
    <property type="protein sequence ID" value="MEA5456798.1"/>
    <property type="molecule type" value="Genomic_DNA"/>
</dbReference>
<dbReference type="RefSeq" id="WP_323280705.1">
    <property type="nucleotide sequence ID" value="NZ_JAYGGQ010000017.1"/>
</dbReference>
<gene>
    <name evidence="2" type="ORF">SPF06_18905</name>
</gene>
<organism evidence="2 3">
    <name type="scientific">Sinomonas terricola</name>
    <dbReference type="NCBI Taxonomy" id="3110330"/>
    <lineage>
        <taxon>Bacteria</taxon>
        <taxon>Bacillati</taxon>
        <taxon>Actinomycetota</taxon>
        <taxon>Actinomycetes</taxon>
        <taxon>Micrococcales</taxon>
        <taxon>Micrococcaceae</taxon>
        <taxon>Sinomonas</taxon>
    </lineage>
</organism>